<feature type="chain" id="PRO_5044763535" evidence="10">
    <location>
        <begin position="19"/>
        <end position="155"/>
    </location>
</feature>
<dbReference type="InterPro" id="IPR002902">
    <property type="entry name" value="GNK2"/>
</dbReference>
<protein>
    <submittedName>
        <fullName evidence="12">Plasmodesmata-located protein 2-like</fullName>
    </submittedName>
</protein>
<comment type="caution">
    <text evidence="12">The sequence shown here is derived from an EMBL/GenBank/DDBJ whole genome shotgun (WGS) entry which is preliminary data.</text>
</comment>
<evidence type="ECO:0000256" key="7">
    <source>
        <dbReference type="ARBA" id="ARBA00024184"/>
    </source>
</evidence>
<evidence type="ECO:0000313" key="13">
    <source>
        <dbReference type="Proteomes" id="UP001567538"/>
    </source>
</evidence>
<accession>A0ABD1I5Q5</accession>
<dbReference type="Pfam" id="PF01657">
    <property type="entry name" value="Stress-antifung"/>
    <property type="match status" value="1"/>
</dbReference>
<dbReference type="PANTHER" id="PTHR32080:SF36">
    <property type="entry name" value="PLASMODESMATA-LOCATED PROTEIN 1"/>
    <property type="match status" value="1"/>
</dbReference>
<keyword evidence="5" id="KW-0965">Cell junction</keyword>
<evidence type="ECO:0000256" key="9">
    <source>
        <dbReference type="SAM" id="MobiDB-lite"/>
    </source>
</evidence>
<comment type="subcellular location">
    <subcellularLocation>
        <location evidence="7">Cell junction</location>
        <location evidence="7">Plasmodesma</location>
    </subcellularLocation>
    <subcellularLocation>
        <location evidence="1">Cell membrane</location>
        <topology evidence="1">Single-pass type I membrane protein</topology>
    </subcellularLocation>
</comment>
<evidence type="ECO:0000256" key="5">
    <source>
        <dbReference type="ARBA" id="ARBA00022949"/>
    </source>
</evidence>
<organism evidence="12 13">
    <name type="scientific">Salvia divinorum</name>
    <name type="common">Maria pastora</name>
    <name type="synonym">Diviner's sage</name>
    <dbReference type="NCBI Taxonomy" id="28513"/>
    <lineage>
        <taxon>Eukaryota</taxon>
        <taxon>Viridiplantae</taxon>
        <taxon>Streptophyta</taxon>
        <taxon>Embryophyta</taxon>
        <taxon>Tracheophyta</taxon>
        <taxon>Spermatophyta</taxon>
        <taxon>Magnoliopsida</taxon>
        <taxon>eudicotyledons</taxon>
        <taxon>Gunneridae</taxon>
        <taxon>Pentapetalae</taxon>
        <taxon>asterids</taxon>
        <taxon>lamiids</taxon>
        <taxon>Lamiales</taxon>
        <taxon>Lamiaceae</taxon>
        <taxon>Nepetoideae</taxon>
        <taxon>Mentheae</taxon>
        <taxon>Salviinae</taxon>
        <taxon>Salvia</taxon>
        <taxon>Salvia subgen. Calosphace</taxon>
    </lineage>
</organism>
<keyword evidence="2" id="KW-0945">Host-virus interaction</keyword>
<dbReference type="PANTHER" id="PTHR32080">
    <property type="entry name" value="ANTIFUNGAL PROTEIN GINKBILOBIN-2-LIKE"/>
    <property type="match status" value="1"/>
</dbReference>
<keyword evidence="3 10" id="KW-0732">Signal</keyword>
<comment type="similarity">
    <text evidence="8">Belongs to the cysteine-rich repeat secretory protein family. Plasmodesmata-located proteins (PDLD) subfamily.</text>
</comment>
<keyword evidence="4" id="KW-0677">Repeat</keyword>
<dbReference type="Proteomes" id="UP001567538">
    <property type="component" value="Unassembled WGS sequence"/>
</dbReference>
<dbReference type="Gene3D" id="3.30.430.20">
    <property type="entry name" value="Gnk2 domain, C-X8-C-X2-C motif"/>
    <property type="match status" value="1"/>
</dbReference>
<evidence type="ECO:0000313" key="12">
    <source>
        <dbReference type="EMBL" id="KAL1563163.1"/>
    </source>
</evidence>
<evidence type="ECO:0000256" key="3">
    <source>
        <dbReference type="ARBA" id="ARBA00022729"/>
    </source>
</evidence>
<evidence type="ECO:0000259" key="11">
    <source>
        <dbReference type="PROSITE" id="PS51473"/>
    </source>
</evidence>
<dbReference type="AlphaFoldDB" id="A0ABD1I5Q5"/>
<evidence type="ECO:0000256" key="10">
    <source>
        <dbReference type="SAM" id="SignalP"/>
    </source>
</evidence>
<evidence type="ECO:0000256" key="4">
    <source>
        <dbReference type="ARBA" id="ARBA00022737"/>
    </source>
</evidence>
<name>A0ABD1I5Q5_SALDI</name>
<feature type="region of interest" description="Disordered" evidence="9">
    <location>
        <begin position="103"/>
        <end position="125"/>
    </location>
</feature>
<dbReference type="InterPro" id="IPR038408">
    <property type="entry name" value="GNK2_sf"/>
</dbReference>
<feature type="signal peptide" evidence="10">
    <location>
        <begin position="1"/>
        <end position="18"/>
    </location>
</feature>
<evidence type="ECO:0000256" key="2">
    <source>
        <dbReference type="ARBA" id="ARBA00022581"/>
    </source>
</evidence>
<keyword evidence="13" id="KW-1185">Reference proteome</keyword>
<dbReference type="EMBL" id="JBEAFC010000003">
    <property type="protein sequence ID" value="KAL1563163.1"/>
    <property type="molecule type" value="Genomic_DNA"/>
</dbReference>
<dbReference type="GO" id="GO:0005886">
    <property type="term" value="C:plasma membrane"/>
    <property type="evidence" value="ECO:0007669"/>
    <property type="project" value="UniProtKB-SubCell"/>
</dbReference>
<dbReference type="InterPro" id="IPR051378">
    <property type="entry name" value="Cell2Cell_Antifungal"/>
</dbReference>
<reference evidence="12 13" key="1">
    <citation type="submission" date="2024-06" db="EMBL/GenBank/DDBJ databases">
        <title>A chromosome level genome sequence of Diviner's sage (Salvia divinorum).</title>
        <authorList>
            <person name="Ford S.A."/>
            <person name="Ro D.-K."/>
            <person name="Ness R.W."/>
            <person name="Phillips M.A."/>
        </authorList>
    </citation>
    <scope>NUCLEOTIDE SEQUENCE [LARGE SCALE GENOMIC DNA]</scope>
    <source>
        <strain evidence="12">SAF-2024a</strain>
        <tissue evidence="12">Leaf</tissue>
    </source>
</reference>
<evidence type="ECO:0000256" key="6">
    <source>
        <dbReference type="ARBA" id="ARBA00023157"/>
    </source>
</evidence>
<feature type="domain" description="Gnk2-homologous" evidence="11">
    <location>
        <begin position="1"/>
        <end position="92"/>
    </location>
</feature>
<proteinExistence type="inferred from homology"/>
<keyword evidence="6" id="KW-1015">Disulfide bond</keyword>
<evidence type="ECO:0000256" key="8">
    <source>
        <dbReference type="ARBA" id="ARBA00038393"/>
    </source>
</evidence>
<gene>
    <name evidence="12" type="ORF">AAHA92_05661</name>
</gene>
<feature type="compositionally biased region" description="Pro residues" evidence="9">
    <location>
        <begin position="113"/>
        <end position="124"/>
    </location>
</feature>
<dbReference type="CDD" id="cd23509">
    <property type="entry name" value="Gnk2-like"/>
    <property type="match status" value="1"/>
</dbReference>
<dbReference type="PROSITE" id="PS51473">
    <property type="entry name" value="GNK2"/>
    <property type="match status" value="1"/>
</dbReference>
<sequence length="155" mass="16795">MNLSYSSLSLFSILTSSADYSPPSATKFYETTSGDETPTTVSGLFQCRGDISTETATIAKKAPNLEQKLCGQAIAARVKLNGYYLRYEISRFRQRSDFHHPFQVNSLSSSTPTPNPLPSPPTPTPFSTAYIAASDSIDKASAFESSNFFSSIPLG</sequence>
<evidence type="ECO:0000256" key="1">
    <source>
        <dbReference type="ARBA" id="ARBA00004251"/>
    </source>
</evidence>
<dbReference type="GO" id="GO:0009506">
    <property type="term" value="C:plasmodesma"/>
    <property type="evidence" value="ECO:0007669"/>
    <property type="project" value="UniProtKB-SubCell"/>
</dbReference>